<gene>
    <name evidence="1" type="ORF">AB5J49_08265</name>
</gene>
<evidence type="ECO:0000313" key="1">
    <source>
        <dbReference type="EMBL" id="XDQ33312.1"/>
    </source>
</evidence>
<proteinExistence type="predicted"/>
<reference evidence="1" key="1">
    <citation type="submission" date="2024-07" db="EMBL/GenBank/DDBJ databases">
        <authorList>
            <person name="Yu S.T."/>
        </authorList>
    </citation>
    <scope>NUCLEOTIDE SEQUENCE</scope>
    <source>
        <strain evidence="1">R28</strain>
    </source>
</reference>
<dbReference type="EMBL" id="CP163439">
    <property type="protein sequence ID" value="XDQ33312.1"/>
    <property type="molecule type" value="Genomic_DNA"/>
</dbReference>
<dbReference type="RefSeq" id="WP_369167864.1">
    <property type="nucleotide sequence ID" value="NZ_CP163439.1"/>
</dbReference>
<name>A0AB39PRK9_9ACTN</name>
<accession>A0AB39PRK9</accession>
<sequence>MPQSSQTATGLSAREAAKARVRAKVAARHDMTAREYLANLLHATNTHADTEAILDAFERQSDTAARLNRVMDICDSVVRAGESTVDVDRIHAAALGDDVRRTGGAS</sequence>
<protein>
    <submittedName>
        <fullName evidence="1">Uncharacterized protein</fullName>
    </submittedName>
</protein>
<organism evidence="1">
    <name type="scientific">Streptomyces sp. R28</name>
    <dbReference type="NCBI Taxonomy" id="3238628"/>
    <lineage>
        <taxon>Bacteria</taxon>
        <taxon>Bacillati</taxon>
        <taxon>Actinomycetota</taxon>
        <taxon>Actinomycetes</taxon>
        <taxon>Kitasatosporales</taxon>
        <taxon>Streptomycetaceae</taxon>
        <taxon>Streptomyces</taxon>
    </lineage>
</organism>
<dbReference type="AlphaFoldDB" id="A0AB39PRK9"/>